<proteinExistence type="predicted"/>
<evidence type="ECO:0000313" key="2">
    <source>
        <dbReference type="Proteomes" id="UP000009168"/>
    </source>
</evidence>
<organism evidence="1 2">
    <name type="scientific">Tetrahymena thermophila (strain SB210)</name>
    <dbReference type="NCBI Taxonomy" id="312017"/>
    <lineage>
        <taxon>Eukaryota</taxon>
        <taxon>Sar</taxon>
        <taxon>Alveolata</taxon>
        <taxon>Ciliophora</taxon>
        <taxon>Intramacronucleata</taxon>
        <taxon>Oligohymenophorea</taxon>
        <taxon>Hymenostomatida</taxon>
        <taxon>Tetrahymenina</taxon>
        <taxon>Tetrahymenidae</taxon>
        <taxon>Tetrahymena</taxon>
    </lineage>
</organism>
<dbReference type="HOGENOM" id="CLU_1063476_0_0_1"/>
<dbReference type="InParanoid" id="I7MLP9"/>
<dbReference type="SUPFAM" id="SSF52047">
    <property type="entry name" value="RNI-like"/>
    <property type="match status" value="1"/>
</dbReference>
<dbReference type="RefSeq" id="XP_001023083.1">
    <property type="nucleotide sequence ID" value="XM_001023083.1"/>
</dbReference>
<evidence type="ECO:0000313" key="1">
    <source>
        <dbReference type="EMBL" id="EAS02838.1"/>
    </source>
</evidence>
<dbReference type="KEGG" id="tet:TTHERM_00353240"/>
<dbReference type="GeneID" id="7835426"/>
<keyword evidence="2" id="KW-1185">Reference proteome</keyword>
<protein>
    <recommendedName>
        <fullName evidence="3">Kinase domain protein</fullName>
    </recommendedName>
</protein>
<dbReference type="AlphaFoldDB" id="I7MLP9"/>
<sequence>MVSIQKSNNKLSFKHNAWQILDQISLQKFIKEIYYSATSFKEISISLDGDNIRDKSVLISLINQIKLFTTAQSLEINFGYLNILEIDVLKALFKNILELKQLNKLSLVFDTQVVGISKLEEYQLISLLYNEIPQLDILELKLWKDTLIDFGDSNNFVSLFLQQTQIKTLKLELKDNNLNNTFMDNITKDLGKLIQLKQLDLSLKDSESAIDLTSIIQNLFLLNLESLFLTVEGCQIDEICLINNKSQNQRLRKLLNREANMQ</sequence>
<evidence type="ECO:0008006" key="3">
    <source>
        <dbReference type="Google" id="ProtNLM"/>
    </source>
</evidence>
<name>I7MLP9_TETTS</name>
<accession>I7MLP9</accession>
<dbReference type="EMBL" id="GG662523">
    <property type="protein sequence ID" value="EAS02838.1"/>
    <property type="molecule type" value="Genomic_DNA"/>
</dbReference>
<gene>
    <name evidence="1" type="ORF">TTHERM_00353240</name>
</gene>
<dbReference type="Proteomes" id="UP000009168">
    <property type="component" value="Unassembled WGS sequence"/>
</dbReference>
<reference evidence="2" key="1">
    <citation type="journal article" date="2006" name="PLoS Biol.">
        <title>Macronuclear genome sequence of the ciliate Tetrahymena thermophila, a model eukaryote.</title>
        <authorList>
            <person name="Eisen J.A."/>
            <person name="Coyne R.S."/>
            <person name="Wu M."/>
            <person name="Wu D."/>
            <person name="Thiagarajan M."/>
            <person name="Wortman J.R."/>
            <person name="Badger J.H."/>
            <person name="Ren Q."/>
            <person name="Amedeo P."/>
            <person name="Jones K.M."/>
            <person name="Tallon L.J."/>
            <person name="Delcher A.L."/>
            <person name="Salzberg S.L."/>
            <person name="Silva J.C."/>
            <person name="Haas B.J."/>
            <person name="Majoros W.H."/>
            <person name="Farzad M."/>
            <person name="Carlton J.M."/>
            <person name="Smith R.K. Jr."/>
            <person name="Garg J."/>
            <person name="Pearlman R.E."/>
            <person name="Karrer K.M."/>
            <person name="Sun L."/>
            <person name="Manning G."/>
            <person name="Elde N.C."/>
            <person name="Turkewitz A.P."/>
            <person name="Asai D.J."/>
            <person name="Wilkes D.E."/>
            <person name="Wang Y."/>
            <person name="Cai H."/>
            <person name="Collins K."/>
            <person name="Stewart B.A."/>
            <person name="Lee S.R."/>
            <person name="Wilamowska K."/>
            <person name="Weinberg Z."/>
            <person name="Ruzzo W.L."/>
            <person name="Wloga D."/>
            <person name="Gaertig J."/>
            <person name="Frankel J."/>
            <person name="Tsao C.-C."/>
            <person name="Gorovsky M.A."/>
            <person name="Keeling P.J."/>
            <person name="Waller R.F."/>
            <person name="Patron N.J."/>
            <person name="Cherry J.M."/>
            <person name="Stover N.A."/>
            <person name="Krieger C.J."/>
            <person name="del Toro C."/>
            <person name="Ryder H.F."/>
            <person name="Williamson S.C."/>
            <person name="Barbeau R.A."/>
            <person name="Hamilton E.P."/>
            <person name="Orias E."/>
        </authorList>
    </citation>
    <scope>NUCLEOTIDE SEQUENCE [LARGE SCALE GENOMIC DNA]</scope>
    <source>
        <strain evidence="2">SB210</strain>
    </source>
</reference>